<keyword evidence="2" id="KW-1185">Reference proteome</keyword>
<dbReference type="HOGENOM" id="CLU_1383997_0_0_1"/>
<dbReference type="AlphaFoldDB" id="W9YDX9"/>
<comment type="caution">
    <text evidence="1">The sequence shown here is derived from an EMBL/GenBank/DDBJ whole genome shotgun (WGS) entry which is preliminary data.</text>
</comment>
<proteinExistence type="predicted"/>
<dbReference type="GeneID" id="19168540"/>
<protein>
    <submittedName>
        <fullName evidence="1">Uncharacterized protein</fullName>
    </submittedName>
</protein>
<evidence type="ECO:0000313" key="2">
    <source>
        <dbReference type="Proteomes" id="UP000019478"/>
    </source>
</evidence>
<organism evidence="1 2">
    <name type="scientific">Capronia epimyces CBS 606.96</name>
    <dbReference type="NCBI Taxonomy" id="1182542"/>
    <lineage>
        <taxon>Eukaryota</taxon>
        <taxon>Fungi</taxon>
        <taxon>Dikarya</taxon>
        <taxon>Ascomycota</taxon>
        <taxon>Pezizomycotina</taxon>
        <taxon>Eurotiomycetes</taxon>
        <taxon>Chaetothyriomycetidae</taxon>
        <taxon>Chaetothyriales</taxon>
        <taxon>Herpotrichiellaceae</taxon>
        <taxon>Capronia</taxon>
    </lineage>
</organism>
<dbReference type="RefSeq" id="XP_007732740.1">
    <property type="nucleotide sequence ID" value="XM_007734550.1"/>
</dbReference>
<dbReference type="InterPro" id="IPR043129">
    <property type="entry name" value="ATPase_NBD"/>
</dbReference>
<accession>W9YDX9</accession>
<sequence>MIGDIGAGSADFEAWEIVDVHPLRVRQLHASQTEWCGARTINVEFRRRFLQSISDRKEAVLSSLRTVDTTMDWQTLGERLEASFEGAKKDFRAEGDDSYILRIPGLPNMPEKSMPRGGRIEVDADLMRESHQPQLNTIIQVIRDTLRAIERRRSHGLVESCPDELLMAGGGGNNNYICRKIRETLEPDGISVSLPTA</sequence>
<reference evidence="1 2" key="1">
    <citation type="submission" date="2013-03" db="EMBL/GenBank/DDBJ databases">
        <title>The Genome Sequence of Capronia epimyces CBS 606.96.</title>
        <authorList>
            <consortium name="The Broad Institute Genomics Platform"/>
            <person name="Cuomo C."/>
            <person name="de Hoog S."/>
            <person name="Gorbushina A."/>
            <person name="Walker B."/>
            <person name="Young S.K."/>
            <person name="Zeng Q."/>
            <person name="Gargeya S."/>
            <person name="Fitzgerald M."/>
            <person name="Haas B."/>
            <person name="Abouelleil A."/>
            <person name="Allen A.W."/>
            <person name="Alvarado L."/>
            <person name="Arachchi H.M."/>
            <person name="Berlin A.M."/>
            <person name="Chapman S.B."/>
            <person name="Gainer-Dewar J."/>
            <person name="Goldberg J."/>
            <person name="Griggs A."/>
            <person name="Gujja S."/>
            <person name="Hansen M."/>
            <person name="Howarth C."/>
            <person name="Imamovic A."/>
            <person name="Ireland A."/>
            <person name="Larimer J."/>
            <person name="McCowan C."/>
            <person name="Murphy C."/>
            <person name="Pearson M."/>
            <person name="Poon T.W."/>
            <person name="Priest M."/>
            <person name="Roberts A."/>
            <person name="Saif S."/>
            <person name="Shea T."/>
            <person name="Sisk P."/>
            <person name="Sykes S."/>
            <person name="Wortman J."/>
            <person name="Nusbaum C."/>
            <person name="Birren B."/>
        </authorList>
    </citation>
    <scope>NUCLEOTIDE SEQUENCE [LARGE SCALE GENOMIC DNA]</scope>
    <source>
        <strain evidence="1 2">CBS 606.96</strain>
    </source>
</reference>
<dbReference type="EMBL" id="AMGY01000003">
    <property type="protein sequence ID" value="EXJ87461.1"/>
    <property type="molecule type" value="Genomic_DNA"/>
</dbReference>
<dbReference type="OrthoDB" id="4150103at2759"/>
<gene>
    <name evidence="1" type="ORF">A1O3_04421</name>
</gene>
<dbReference type="CDD" id="cd10170">
    <property type="entry name" value="ASKHA_NBD_HSP70"/>
    <property type="match status" value="1"/>
</dbReference>
<evidence type="ECO:0000313" key="1">
    <source>
        <dbReference type="EMBL" id="EXJ87461.1"/>
    </source>
</evidence>
<name>W9YDX9_9EURO</name>
<dbReference type="SUPFAM" id="SSF53067">
    <property type="entry name" value="Actin-like ATPase domain"/>
    <property type="match status" value="1"/>
</dbReference>
<dbReference type="Proteomes" id="UP000019478">
    <property type="component" value="Unassembled WGS sequence"/>
</dbReference>